<keyword evidence="3 4" id="KW-0961">Cell wall biogenesis/degradation</keyword>
<dbReference type="PROSITE" id="PS51724">
    <property type="entry name" value="SPOR"/>
    <property type="match status" value="1"/>
</dbReference>
<dbReference type="GO" id="GO:0008932">
    <property type="term" value="F:lytic endotransglycosylase activity"/>
    <property type="evidence" value="ECO:0007669"/>
    <property type="project" value="UniProtKB-UniRule"/>
</dbReference>
<feature type="compositionally biased region" description="Low complexity" evidence="6">
    <location>
        <begin position="151"/>
        <end position="161"/>
    </location>
</feature>
<keyword evidence="2 4" id="KW-0456">Lyase</keyword>
<protein>
    <recommendedName>
        <fullName evidence="4">Probable endolytic peptidoglycan transglycosylase RlpA</fullName>
        <ecNumber evidence="4">4.2.2.-</ecNumber>
    </recommendedName>
</protein>
<gene>
    <name evidence="4" type="primary">rlpA</name>
    <name evidence="8" type="ORF">FUA23_17260</name>
</gene>
<dbReference type="RefSeq" id="WP_147932017.1">
    <property type="nucleotide sequence ID" value="NZ_VOXD01000031.1"/>
</dbReference>
<dbReference type="EMBL" id="VOXD01000031">
    <property type="protein sequence ID" value="TXF87807.1"/>
    <property type="molecule type" value="Genomic_DNA"/>
</dbReference>
<dbReference type="PANTHER" id="PTHR34183">
    <property type="entry name" value="ENDOLYTIC PEPTIDOGLYCAN TRANSGLYCOSYLASE RLPA"/>
    <property type="match status" value="1"/>
</dbReference>
<evidence type="ECO:0000256" key="6">
    <source>
        <dbReference type="SAM" id="MobiDB-lite"/>
    </source>
</evidence>
<dbReference type="Gene3D" id="2.40.40.10">
    <property type="entry name" value="RlpA-like domain"/>
    <property type="match status" value="1"/>
</dbReference>
<comment type="similarity">
    <text evidence="4 5">Belongs to the RlpA family.</text>
</comment>
<dbReference type="InterPro" id="IPR036908">
    <property type="entry name" value="RlpA-like_sf"/>
</dbReference>
<dbReference type="Pfam" id="PF05036">
    <property type="entry name" value="SPOR"/>
    <property type="match status" value="1"/>
</dbReference>
<feature type="region of interest" description="Disordered" evidence="6">
    <location>
        <begin position="151"/>
        <end position="195"/>
    </location>
</feature>
<reference evidence="8 9" key="1">
    <citation type="submission" date="2019-08" db="EMBL/GenBank/DDBJ databases">
        <title>Lewinella sp. strain SSH13 Genome sequencing and assembly.</title>
        <authorList>
            <person name="Kim I."/>
        </authorList>
    </citation>
    <scope>NUCLEOTIDE SEQUENCE [LARGE SCALE GENOMIC DNA]</scope>
    <source>
        <strain evidence="8 9">SSH13</strain>
    </source>
</reference>
<dbReference type="PANTHER" id="PTHR34183:SF1">
    <property type="entry name" value="ENDOLYTIC PEPTIDOGLYCAN TRANSGLYCOSYLASE RLPA"/>
    <property type="match status" value="1"/>
</dbReference>
<evidence type="ECO:0000313" key="9">
    <source>
        <dbReference type="Proteomes" id="UP000321907"/>
    </source>
</evidence>
<evidence type="ECO:0000256" key="2">
    <source>
        <dbReference type="ARBA" id="ARBA00023239"/>
    </source>
</evidence>
<dbReference type="InterPro" id="IPR009009">
    <property type="entry name" value="RlpA-like_DPBB"/>
</dbReference>
<keyword evidence="9" id="KW-1185">Reference proteome</keyword>
<dbReference type="OrthoDB" id="9779128at2"/>
<dbReference type="AlphaFoldDB" id="A0A5C7FE57"/>
<evidence type="ECO:0000256" key="1">
    <source>
        <dbReference type="ARBA" id="ARBA00022729"/>
    </source>
</evidence>
<dbReference type="EC" id="4.2.2.-" evidence="4"/>
<sequence precursor="true">MRFLLILSFLTFTSTLLTAQLVGETENGLASYYSNEYQGAKTAYEEVYNKDELVAAHRMYPFNSIVRVRNVENNKSVTVRIIDKGPFIKGRIIELSERAAANIGMIGKETVQVELTLISTPDQPAQPGLTAAQEAEEQRRIDAVLEETNRVTTTPAVTETPEPAPQTADRPTTAPSTYSEPAAAPEKPAEQVRAPEPTVSVTEAKAIVKATPVSNNEVVRKAGFDAGTYKIELSKPTAGTYGVQVGSFKDLESAMIKVTELQAKWFDNIMLEKVSTGTGSVYKVILGPSDKPDGFATQKSAARFASDLKSRYKIPGFTVEIK</sequence>
<dbReference type="Pfam" id="PF03330">
    <property type="entry name" value="DPBB_1"/>
    <property type="match status" value="1"/>
</dbReference>
<dbReference type="CDD" id="cd22268">
    <property type="entry name" value="DPBB_RlpA-like"/>
    <property type="match status" value="1"/>
</dbReference>
<dbReference type="GO" id="GO:0000270">
    <property type="term" value="P:peptidoglycan metabolic process"/>
    <property type="evidence" value="ECO:0007669"/>
    <property type="project" value="UniProtKB-UniRule"/>
</dbReference>
<accession>A0A5C7FE57</accession>
<evidence type="ECO:0000256" key="5">
    <source>
        <dbReference type="RuleBase" id="RU003495"/>
    </source>
</evidence>
<feature type="compositionally biased region" description="Polar residues" evidence="6">
    <location>
        <begin position="169"/>
        <end position="179"/>
    </location>
</feature>
<dbReference type="InterPro" id="IPR034718">
    <property type="entry name" value="RlpA"/>
</dbReference>
<dbReference type="GO" id="GO:0042834">
    <property type="term" value="F:peptidoglycan binding"/>
    <property type="evidence" value="ECO:0007669"/>
    <property type="project" value="InterPro"/>
</dbReference>
<feature type="chain" id="PRO_5023473708" description="Probable endolytic peptidoglycan transglycosylase RlpA" evidence="4">
    <location>
        <begin position="20"/>
        <end position="322"/>
    </location>
</feature>
<dbReference type="InterPro" id="IPR036680">
    <property type="entry name" value="SPOR-like_sf"/>
</dbReference>
<keyword evidence="1 4" id="KW-0732">Signal</keyword>
<proteinExistence type="inferred from homology"/>
<evidence type="ECO:0000259" key="7">
    <source>
        <dbReference type="PROSITE" id="PS51724"/>
    </source>
</evidence>
<dbReference type="InterPro" id="IPR007730">
    <property type="entry name" value="SPOR-like_dom"/>
</dbReference>
<dbReference type="GO" id="GO:0071555">
    <property type="term" value="P:cell wall organization"/>
    <property type="evidence" value="ECO:0007669"/>
    <property type="project" value="UniProtKB-KW"/>
</dbReference>
<name>A0A5C7FE57_9BACT</name>
<evidence type="ECO:0000313" key="8">
    <source>
        <dbReference type="EMBL" id="TXF87807.1"/>
    </source>
</evidence>
<evidence type="ECO:0000256" key="3">
    <source>
        <dbReference type="ARBA" id="ARBA00023316"/>
    </source>
</evidence>
<organism evidence="8 9">
    <name type="scientific">Neolewinella aurantiaca</name>
    <dbReference type="NCBI Taxonomy" id="2602767"/>
    <lineage>
        <taxon>Bacteria</taxon>
        <taxon>Pseudomonadati</taxon>
        <taxon>Bacteroidota</taxon>
        <taxon>Saprospiria</taxon>
        <taxon>Saprospirales</taxon>
        <taxon>Lewinellaceae</taxon>
        <taxon>Neolewinella</taxon>
    </lineage>
</organism>
<dbReference type="HAMAP" id="MF_02071">
    <property type="entry name" value="RlpA"/>
    <property type="match status" value="1"/>
</dbReference>
<dbReference type="Proteomes" id="UP000321907">
    <property type="component" value="Unassembled WGS sequence"/>
</dbReference>
<comment type="function">
    <text evidence="4">Lytic transglycosylase with a strong preference for naked glycan strands that lack stem peptides.</text>
</comment>
<feature type="signal peptide" evidence="4">
    <location>
        <begin position="1"/>
        <end position="19"/>
    </location>
</feature>
<dbReference type="Gene3D" id="3.30.70.1070">
    <property type="entry name" value="Sporulation related repeat"/>
    <property type="match status" value="1"/>
</dbReference>
<dbReference type="InterPro" id="IPR012997">
    <property type="entry name" value="RplA"/>
</dbReference>
<evidence type="ECO:0000256" key="4">
    <source>
        <dbReference type="HAMAP-Rule" id="MF_02071"/>
    </source>
</evidence>
<feature type="domain" description="SPOR" evidence="7">
    <location>
        <begin position="235"/>
        <end position="315"/>
    </location>
</feature>
<dbReference type="SUPFAM" id="SSF110997">
    <property type="entry name" value="Sporulation related repeat"/>
    <property type="match status" value="1"/>
</dbReference>
<dbReference type="SUPFAM" id="SSF50685">
    <property type="entry name" value="Barwin-like endoglucanases"/>
    <property type="match status" value="1"/>
</dbReference>
<dbReference type="NCBIfam" id="TIGR00413">
    <property type="entry name" value="rlpA"/>
    <property type="match status" value="1"/>
</dbReference>
<comment type="caution">
    <text evidence="8">The sequence shown here is derived from an EMBL/GenBank/DDBJ whole genome shotgun (WGS) entry which is preliminary data.</text>
</comment>